<keyword evidence="2" id="KW-1185">Reference proteome</keyword>
<accession>A0A1G7VCB6</accession>
<dbReference type="Proteomes" id="UP000199399">
    <property type="component" value="Unassembled WGS sequence"/>
</dbReference>
<organism evidence="1 2">
    <name type="scientific">Sulfitobacter delicatus</name>
    <dbReference type="NCBI Taxonomy" id="218672"/>
    <lineage>
        <taxon>Bacteria</taxon>
        <taxon>Pseudomonadati</taxon>
        <taxon>Pseudomonadota</taxon>
        <taxon>Alphaproteobacteria</taxon>
        <taxon>Rhodobacterales</taxon>
        <taxon>Roseobacteraceae</taxon>
        <taxon>Sulfitobacter</taxon>
    </lineage>
</organism>
<dbReference type="AlphaFoldDB" id="A0A1G7VCB6"/>
<sequence>MAECAHMGGTLLKAARSLREFGCRSICAGSFAFTLSPIRMTEQ</sequence>
<name>A0A1G7VCB6_9RHOB</name>
<evidence type="ECO:0000313" key="2">
    <source>
        <dbReference type="Proteomes" id="UP000199399"/>
    </source>
</evidence>
<protein>
    <submittedName>
        <fullName evidence="1">Uncharacterized protein</fullName>
    </submittedName>
</protein>
<evidence type="ECO:0000313" key="1">
    <source>
        <dbReference type="EMBL" id="SDG56600.1"/>
    </source>
</evidence>
<gene>
    <name evidence="1" type="ORF">SAMN04489759_1096</name>
</gene>
<reference evidence="2" key="1">
    <citation type="submission" date="2016-10" db="EMBL/GenBank/DDBJ databases">
        <authorList>
            <person name="Varghese N."/>
            <person name="Submissions S."/>
        </authorList>
    </citation>
    <scope>NUCLEOTIDE SEQUENCE [LARGE SCALE GENOMIC DNA]</scope>
    <source>
        <strain evidence="2">DSM 16477</strain>
    </source>
</reference>
<proteinExistence type="predicted"/>
<dbReference type="EMBL" id="FNBP01000009">
    <property type="protein sequence ID" value="SDG56600.1"/>
    <property type="molecule type" value="Genomic_DNA"/>
</dbReference>